<dbReference type="AlphaFoldDB" id="A0A9W9YCB2"/>
<keyword evidence="2" id="KW-0732">Signal</keyword>
<feature type="active site" description="Charge relay system" evidence="8">
    <location>
        <position position="313"/>
    </location>
</feature>
<gene>
    <name evidence="10" type="ORF">OS493_017151</name>
</gene>
<keyword evidence="11" id="KW-1185">Reference proteome</keyword>
<evidence type="ECO:0000256" key="7">
    <source>
        <dbReference type="PIRNR" id="PIRNR000862"/>
    </source>
</evidence>
<comment type="caution">
    <text evidence="10">The sequence shown here is derived from an EMBL/GenBank/DDBJ whole genome shotgun (WGS) entry which is preliminary data.</text>
</comment>
<evidence type="ECO:0000256" key="5">
    <source>
        <dbReference type="ARBA" id="ARBA00023098"/>
    </source>
</evidence>
<comment type="similarity">
    <text evidence="1 7">Belongs to the AB hydrolase superfamily. Lipase family.</text>
</comment>
<dbReference type="PIRSF" id="PIRSF000862">
    <property type="entry name" value="Steryl_ester_lip"/>
    <property type="match status" value="1"/>
</dbReference>
<evidence type="ECO:0000313" key="11">
    <source>
        <dbReference type="Proteomes" id="UP001163046"/>
    </source>
</evidence>
<evidence type="ECO:0000256" key="4">
    <source>
        <dbReference type="ARBA" id="ARBA00022963"/>
    </source>
</evidence>
<evidence type="ECO:0000256" key="6">
    <source>
        <dbReference type="ARBA" id="ARBA00023180"/>
    </source>
</evidence>
<evidence type="ECO:0000256" key="2">
    <source>
        <dbReference type="ARBA" id="ARBA00022729"/>
    </source>
</evidence>
<evidence type="ECO:0000259" key="9">
    <source>
        <dbReference type="Pfam" id="PF04083"/>
    </source>
</evidence>
<proteinExistence type="inferred from homology"/>
<sequence length="370" mass="42122">MNVTEIINYNGYPAEEYNVITDDGYIITIQRIPHGRQISYSSDPKPVFLVQHGLLASSSNWVANLPNESFGFILADKGFDVWLGNVRGNTYGLHHVNLSVDSDAFWDFSWDEMAKHELPTMVNFILKKTGQPSLYYAGHSQGSLMAFAELSRNQDLAKKIKAVFALGPVAYLGHMKSPLKYLADFLPELEDIFKIFGLRDFLPSNAILRWLATYLCEPDDTRVFCSSVIFIIDGFDVPQLNMTRLPVYISHTPAGTSVKNIVHYSQMYKSKNFQMFDYGSPEKNKEHYGNATVPKYNASAINVPVALYWGGNDWLADPDDVKILMQKLTNKWYDKYIEVWEHLDFIWGLDAAPLVYDDIIKKIIQIEDGS</sequence>
<reference evidence="10" key="1">
    <citation type="submission" date="2023-01" db="EMBL/GenBank/DDBJ databases">
        <title>Genome assembly of the deep-sea coral Lophelia pertusa.</title>
        <authorList>
            <person name="Herrera S."/>
            <person name="Cordes E."/>
        </authorList>
    </citation>
    <scope>NUCLEOTIDE SEQUENCE</scope>
    <source>
        <strain evidence="10">USNM1676648</strain>
        <tissue evidence="10">Polyp</tissue>
    </source>
</reference>
<dbReference type="InterPro" id="IPR025483">
    <property type="entry name" value="Lipase_euk"/>
</dbReference>
<feature type="active site" description="Charge relay system" evidence="8">
    <location>
        <position position="342"/>
    </location>
</feature>
<dbReference type="PANTHER" id="PTHR11005">
    <property type="entry name" value="LYSOSOMAL ACID LIPASE-RELATED"/>
    <property type="match status" value="1"/>
</dbReference>
<accession>A0A9W9YCB2</accession>
<dbReference type="SUPFAM" id="SSF53474">
    <property type="entry name" value="alpha/beta-Hydrolases"/>
    <property type="match status" value="1"/>
</dbReference>
<dbReference type="Gene3D" id="3.40.50.1820">
    <property type="entry name" value="alpha/beta hydrolase"/>
    <property type="match status" value="1"/>
</dbReference>
<keyword evidence="6" id="KW-0325">Glycoprotein</keyword>
<keyword evidence="3 7" id="KW-0378">Hydrolase</keyword>
<dbReference type="InterPro" id="IPR029058">
    <property type="entry name" value="AB_hydrolase_fold"/>
</dbReference>
<dbReference type="Proteomes" id="UP001163046">
    <property type="component" value="Unassembled WGS sequence"/>
</dbReference>
<dbReference type="GO" id="GO:0016042">
    <property type="term" value="P:lipid catabolic process"/>
    <property type="evidence" value="ECO:0007669"/>
    <property type="project" value="UniProtKB-KW"/>
</dbReference>
<feature type="domain" description="Partial AB-hydrolase lipase" evidence="9">
    <location>
        <begin position="3"/>
        <end position="65"/>
    </location>
</feature>
<evidence type="ECO:0000256" key="8">
    <source>
        <dbReference type="PIRSR" id="PIRSR000862-1"/>
    </source>
</evidence>
<evidence type="ECO:0000256" key="1">
    <source>
        <dbReference type="ARBA" id="ARBA00010701"/>
    </source>
</evidence>
<feature type="active site" description="Nucleophile" evidence="8">
    <location>
        <position position="140"/>
    </location>
</feature>
<dbReference type="FunFam" id="3.40.50.1820:FF:000021">
    <property type="entry name" value="Lipase"/>
    <property type="match status" value="1"/>
</dbReference>
<dbReference type="Pfam" id="PF04083">
    <property type="entry name" value="Abhydro_lipase"/>
    <property type="match status" value="1"/>
</dbReference>
<protein>
    <recommendedName>
        <fullName evidence="7">Lipase</fullName>
    </recommendedName>
</protein>
<keyword evidence="4 7" id="KW-0442">Lipid degradation</keyword>
<dbReference type="OrthoDB" id="9974421at2759"/>
<keyword evidence="5" id="KW-0443">Lipid metabolism</keyword>
<name>A0A9W9YCB2_9CNID</name>
<evidence type="ECO:0000313" key="10">
    <source>
        <dbReference type="EMBL" id="KAJ7333608.1"/>
    </source>
</evidence>
<organism evidence="10 11">
    <name type="scientific">Desmophyllum pertusum</name>
    <dbReference type="NCBI Taxonomy" id="174260"/>
    <lineage>
        <taxon>Eukaryota</taxon>
        <taxon>Metazoa</taxon>
        <taxon>Cnidaria</taxon>
        <taxon>Anthozoa</taxon>
        <taxon>Hexacorallia</taxon>
        <taxon>Scleractinia</taxon>
        <taxon>Caryophylliina</taxon>
        <taxon>Caryophylliidae</taxon>
        <taxon>Desmophyllum</taxon>
    </lineage>
</organism>
<evidence type="ECO:0000256" key="3">
    <source>
        <dbReference type="ARBA" id="ARBA00022801"/>
    </source>
</evidence>
<dbReference type="InterPro" id="IPR006693">
    <property type="entry name" value="AB_hydrolase_lipase"/>
</dbReference>
<dbReference type="EMBL" id="MU827786">
    <property type="protein sequence ID" value="KAJ7333608.1"/>
    <property type="molecule type" value="Genomic_DNA"/>
</dbReference>
<dbReference type="GO" id="GO:0016788">
    <property type="term" value="F:hydrolase activity, acting on ester bonds"/>
    <property type="evidence" value="ECO:0007669"/>
    <property type="project" value="InterPro"/>
</dbReference>